<dbReference type="PATRIC" id="fig|61435.13.peg.730"/>
<dbReference type="Gene3D" id="1.10.10.10">
    <property type="entry name" value="Winged helix-like DNA-binding domain superfamily/Winged helix DNA-binding domain"/>
    <property type="match status" value="1"/>
</dbReference>
<dbReference type="InterPro" id="IPR036388">
    <property type="entry name" value="WH-like_DNA-bd_sf"/>
</dbReference>
<evidence type="ECO:0000259" key="1">
    <source>
        <dbReference type="Pfam" id="PF03551"/>
    </source>
</evidence>
<dbReference type="AlphaFoldDB" id="A0A142V9L5"/>
<dbReference type="InterPro" id="IPR036390">
    <property type="entry name" value="WH_DNA-bd_sf"/>
</dbReference>
<dbReference type="OrthoDB" id="9808017at2"/>
<dbReference type="PANTHER" id="PTHR33169">
    <property type="entry name" value="PADR-FAMILY TRANSCRIPTIONAL REGULATOR"/>
    <property type="match status" value="1"/>
</dbReference>
<dbReference type="SUPFAM" id="SSF46785">
    <property type="entry name" value="Winged helix' DNA-binding domain"/>
    <property type="match status" value="1"/>
</dbReference>
<gene>
    <name evidence="2" type="ORF">Dm11a5_0698</name>
</gene>
<dbReference type="Pfam" id="PF03551">
    <property type="entry name" value="PadR"/>
    <property type="match status" value="1"/>
</dbReference>
<proteinExistence type="predicted"/>
<name>A0A142V9L5_9CHLR</name>
<evidence type="ECO:0000313" key="3">
    <source>
        <dbReference type="Proteomes" id="UP000076394"/>
    </source>
</evidence>
<accession>A0A142V9L5</accession>
<protein>
    <submittedName>
        <fullName evidence="2">PadR family transcriptional regulator</fullName>
    </submittedName>
</protein>
<evidence type="ECO:0000313" key="2">
    <source>
        <dbReference type="EMBL" id="AMU86524.1"/>
    </source>
</evidence>
<dbReference type="Proteomes" id="UP000076394">
    <property type="component" value="Chromosome"/>
</dbReference>
<dbReference type="RefSeq" id="WP_011929056.1">
    <property type="nucleotide sequence ID" value="NZ_AP024514.1"/>
</dbReference>
<feature type="domain" description="Transcription regulator PadR N-terminal" evidence="1">
    <location>
        <begin position="15"/>
        <end position="84"/>
    </location>
</feature>
<organism evidence="2 3">
    <name type="scientific">Dehalococcoides mccartyi</name>
    <dbReference type="NCBI Taxonomy" id="61435"/>
    <lineage>
        <taxon>Bacteria</taxon>
        <taxon>Bacillati</taxon>
        <taxon>Chloroflexota</taxon>
        <taxon>Dehalococcoidia</taxon>
        <taxon>Dehalococcoidales</taxon>
        <taxon>Dehalococcoidaceae</taxon>
        <taxon>Dehalococcoides</taxon>
    </lineage>
</organism>
<dbReference type="InterPro" id="IPR052509">
    <property type="entry name" value="Metal_resp_DNA-bind_regulator"/>
</dbReference>
<dbReference type="InterPro" id="IPR005149">
    <property type="entry name" value="Tscrpt_reg_PadR_N"/>
</dbReference>
<sequence>MVDREFFLGFIRIHILYHAQNEPIFGAEIARELGRHCYTITAGTLYPLLHRLQAEGYLESFPRVEQGKQRKYYRTTLKGSEMLNECRKQIRELVDEVLE</sequence>
<dbReference type="EMBL" id="CP011127">
    <property type="protein sequence ID" value="AMU86524.1"/>
    <property type="molecule type" value="Genomic_DNA"/>
</dbReference>
<dbReference type="PANTHER" id="PTHR33169:SF14">
    <property type="entry name" value="TRANSCRIPTIONAL REGULATOR RV3488"/>
    <property type="match status" value="1"/>
</dbReference>
<reference evidence="2 3" key="1">
    <citation type="submission" date="2015-03" db="EMBL/GenBank/DDBJ databases">
        <title>Genomic characterization of Dehalococcoides mccartyi strain 11a5, an unusal plasmid-containing chloroethene dechlorinator.</title>
        <authorList>
            <person name="Zhao S."/>
            <person name="Ding C."/>
            <person name="He J."/>
        </authorList>
    </citation>
    <scope>NUCLEOTIDE SEQUENCE [LARGE SCALE GENOMIC DNA]</scope>
    <source>
        <strain evidence="2 3">11a5</strain>
    </source>
</reference>